<protein>
    <submittedName>
        <fullName evidence="2">Alpha/beta hydrolase fold</fullName>
    </submittedName>
</protein>
<proteinExistence type="predicted"/>
<dbReference type="SUPFAM" id="SSF53474">
    <property type="entry name" value="alpha/beta-Hydrolases"/>
    <property type="match status" value="1"/>
</dbReference>
<dbReference type="Pfam" id="PF00561">
    <property type="entry name" value="Abhydrolase_1"/>
    <property type="match status" value="1"/>
</dbReference>
<name>A0A1H1YBA9_9MICO</name>
<reference evidence="3" key="1">
    <citation type="submission" date="2016-10" db="EMBL/GenBank/DDBJ databases">
        <authorList>
            <person name="Varghese N."/>
            <person name="Submissions S."/>
        </authorList>
    </citation>
    <scope>NUCLEOTIDE SEQUENCE [LARGE SCALE GENOMIC DNA]</scope>
    <source>
        <strain evidence="3">DSM 21772</strain>
    </source>
</reference>
<evidence type="ECO:0000313" key="3">
    <source>
        <dbReference type="Proteomes" id="UP000181956"/>
    </source>
</evidence>
<keyword evidence="2" id="KW-0378">Hydrolase</keyword>
<dbReference type="PANTHER" id="PTHR43798:SF33">
    <property type="entry name" value="HYDROLASE, PUTATIVE (AFU_ORTHOLOGUE AFUA_2G14860)-RELATED"/>
    <property type="match status" value="1"/>
</dbReference>
<accession>A0A1H1YBA9</accession>
<dbReference type="GO" id="GO:0016787">
    <property type="term" value="F:hydrolase activity"/>
    <property type="evidence" value="ECO:0007669"/>
    <property type="project" value="UniProtKB-KW"/>
</dbReference>
<dbReference type="EMBL" id="LT629742">
    <property type="protein sequence ID" value="SDT18707.1"/>
    <property type="molecule type" value="Genomic_DNA"/>
</dbReference>
<evidence type="ECO:0000259" key="1">
    <source>
        <dbReference type="Pfam" id="PF00561"/>
    </source>
</evidence>
<dbReference type="InterPro" id="IPR050266">
    <property type="entry name" value="AB_hydrolase_sf"/>
</dbReference>
<dbReference type="Proteomes" id="UP000181956">
    <property type="component" value="Chromosome I"/>
</dbReference>
<dbReference type="AlphaFoldDB" id="A0A1H1YBA9"/>
<feature type="domain" description="AB hydrolase-1" evidence="1">
    <location>
        <begin position="67"/>
        <end position="195"/>
    </location>
</feature>
<dbReference type="STRING" id="412690.SAMN04489834_3030"/>
<dbReference type="PRINTS" id="PR00111">
    <property type="entry name" value="ABHYDROLASE"/>
</dbReference>
<sequence length="320" mass="34966">MSRLSHGLVTATERAGIRASTPAVTRGRHNEHMTWMSTLRARLGGLGRRRRPATPVLHIASDVGEGPTVVLVHGIASSSVTFLHLVPLLEPNFRCVSIDILGFGRSPAPEGAEYTLDEHVAALHATIKAQSLRGPLIIVGHSLGSLISARFAAEHPQLVAHLVLISPPVYLPPTNLGDKRAKLENDLYLRAYDYLRTNKEFTLANARIIAKLLPIKGVFELREDQWEPFVKSMQNCIENQTVISDLSRVAAPIDVVYGALDQFIPRGGLEIVGRMRGVTMHRVEANAHIIRRRLARVVAGVLNADLPAGVEPNLPPELSP</sequence>
<dbReference type="GO" id="GO:0016020">
    <property type="term" value="C:membrane"/>
    <property type="evidence" value="ECO:0007669"/>
    <property type="project" value="TreeGrafter"/>
</dbReference>
<dbReference type="InterPro" id="IPR000073">
    <property type="entry name" value="AB_hydrolase_1"/>
</dbReference>
<organism evidence="2 3">
    <name type="scientific">Microterricola viridarii</name>
    <dbReference type="NCBI Taxonomy" id="412690"/>
    <lineage>
        <taxon>Bacteria</taxon>
        <taxon>Bacillati</taxon>
        <taxon>Actinomycetota</taxon>
        <taxon>Actinomycetes</taxon>
        <taxon>Micrococcales</taxon>
        <taxon>Microbacteriaceae</taxon>
        <taxon>Microterricola</taxon>
    </lineage>
</organism>
<dbReference type="PANTHER" id="PTHR43798">
    <property type="entry name" value="MONOACYLGLYCEROL LIPASE"/>
    <property type="match status" value="1"/>
</dbReference>
<dbReference type="InterPro" id="IPR029058">
    <property type="entry name" value="AB_hydrolase_fold"/>
</dbReference>
<dbReference type="Gene3D" id="3.40.50.1820">
    <property type="entry name" value="alpha/beta hydrolase"/>
    <property type="match status" value="1"/>
</dbReference>
<gene>
    <name evidence="2" type="ORF">SAMN04489834_3030</name>
</gene>
<keyword evidence="3" id="KW-1185">Reference proteome</keyword>
<evidence type="ECO:0000313" key="2">
    <source>
        <dbReference type="EMBL" id="SDT18707.1"/>
    </source>
</evidence>